<dbReference type="Proteomes" id="UP001338125">
    <property type="component" value="Unassembled WGS sequence"/>
</dbReference>
<accession>A0ABR0S998</accession>
<reference evidence="2 3" key="1">
    <citation type="submission" date="2024-01" db="EMBL/GenBank/DDBJ databases">
        <title>Complete genome of Cladobotryum mycophilum ATHUM6906.</title>
        <authorList>
            <person name="Christinaki A.C."/>
            <person name="Myridakis A.I."/>
            <person name="Kouvelis V.N."/>
        </authorList>
    </citation>
    <scope>NUCLEOTIDE SEQUENCE [LARGE SCALE GENOMIC DNA]</scope>
    <source>
        <strain evidence="2 3">ATHUM6906</strain>
    </source>
</reference>
<evidence type="ECO:0000313" key="3">
    <source>
        <dbReference type="Proteomes" id="UP001338125"/>
    </source>
</evidence>
<comment type="caution">
    <text evidence="2">The sequence shown here is derived from an EMBL/GenBank/DDBJ whole genome shotgun (WGS) entry which is preliminary data.</text>
</comment>
<protein>
    <submittedName>
        <fullName evidence="2">Uncharacterized protein</fullName>
    </submittedName>
</protein>
<evidence type="ECO:0000256" key="1">
    <source>
        <dbReference type="SAM" id="MobiDB-lite"/>
    </source>
</evidence>
<gene>
    <name evidence="2" type="ORF">PT974_10223</name>
</gene>
<keyword evidence="3" id="KW-1185">Reference proteome</keyword>
<feature type="region of interest" description="Disordered" evidence="1">
    <location>
        <begin position="1"/>
        <end position="26"/>
    </location>
</feature>
<dbReference type="EMBL" id="JAVFKD010000015">
    <property type="protein sequence ID" value="KAK5988734.1"/>
    <property type="molecule type" value="Genomic_DNA"/>
</dbReference>
<evidence type="ECO:0000313" key="2">
    <source>
        <dbReference type="EMBL" id="KAK5988734.1"/>
    </source>
</evidence>
<name>A0ABR0S998_9HYPO</name>
<organism evidence="2 3">
    <name type="scientific">Cladobotryum mycophilum</name>
    <dbReference type="NCBI Taxonomy" id="491253"/>
    <lineage>
        <taxon>Eukaryota</taxon>
        <taxon>Fungi</taxon>
        <taxon>Dikarya</taxon>
        <taxon>Ascomycota</taxon>
        <taxon>Pezizomycotina</taxon>
        <taxon>Sordariomycetes</taxon>
        <taxon>Hypocreomycetidae</taxon>
        <taxon>Hypocreales</taxon>
        <taxon>Hypocreaceae</taxon>
        <taxon>Cladobotryum</taxon>
    </lineage>
</organism>
<proteinExistence type="predicted"/>
<sequence>MELSIPPEQECGNAHQTVGYRDQPEVPRRRARRVRRPYFYIELPMWVGMLNRMPELSLKQTVFARTVVCDQTILSLTLDA</sequence>